<keyword evidence="2" id="KW-1185">Reference proteome</keyword>
<dbReference type="RefSeq" id="WP_113148656.1">
    <property type="nucleotide sequence ID" value="NZ_JAJOZR010000001.1"/>
</dbReference>
<name>A0A9X1SYR0_9HYPH</name>
<dbReference type="AlphaFoldDB" id="A0A9X1SYR0"/>
<organism evidence="1 2">
    <name type="scientific">Rhizobium quercicola</name>
    <dbReference type="NCBI Taxonomy" id="2901226"/>
    <lineage>
        <taxon>Bacteria</taxon>
        <taxon>Pseudomonadati</taxon>
        <taxon>Pseudomonadota</taxon>
        <taxon>Alphaproteobacteria</taxon>
        <taxon>Hyphomicrobiales</taxon>
        <taxon>Rhizobiaceae</taxon>
        <taxon>Rhizobium/Agrobacterium group</taxon>
        <taxon>Rhizobium</taxon>
    </lineage>
</organism>
<gene>
    <name evidence="1" type="ORF">LRX75_00400</name>
</gene>
<reference evidence="1" key="1">
    <citation type="submission" date="2021-12" db="EMBL/GenBank/DDBJ databases">
        <authorList>
            <person name="Li Y."/>
        </authorList>
    </citation>
    <scope>NUCLEOTIDE SEQUENCE</scope>
    <source>
        <strain evidence="1">DKSPLA3</strain>
    </source>
</reference>
<accession>A0A9X1SYR0</accession>
<dbReference type="EMBL" id="JAJOZR010000001">
    <property type="protein sequence ID" value="MCD7107486.1"/>
    <property type="molecule type" value="Genomic_DNA"/>
</dbReference>
<comment type="caution">
    <text evidence="1">The sequence shown here is derived from an EMBL/GenBank/DDBJ whole genome shotgun (WGS) entry which is preliminary data.</text>
</comment>
<evidence type="ECO:0000313" key="2">
    <source>
        <dbReference type="Proteomes" id="UP001139089"/>
    </source>
</evidence>
<evidence type="ECO:0000313" key="1">
    <source>
        <dbReference type="EMBL" id="MCD7107486.1"/>
    </source>
</evidence>
<protein>
    <submittedName>
        <fullName evidence="1">Uncharacterized protein</fullName>
    </submittedName>
</protein>
<sequence>MLLLNKPRGSGPYPDRDIACQEAVEQTFLDIAKGLTPENIVETASGRLPPPFQRLAKEAEKVGWGLEEAEVAISELAQNLLDDMSAM</sequence>
<proteinExistence type="predicted"/>
<dbReference type="Proteomes" id="UP001139089">
    <property type="component" value="Unassembled WGS sequence"/>
</dbReference>